<dbReference type="Pfam" id="PF15963">
    <property type="entry name" value="Myb_DNA-bind_7"/>
    <property type="match status" value="1"/>
</dbReference>
<dbReference type="InterPro" id="IPR039467">
    <property type="entry name" value="TFIIIB_B''_Myb"/>
</dbReference>
<reference evidence="3 4" key="1">
    <citation type="journal article" date="2018" name="G3 (Bethesda)">
        <title>Phylogenetic and Phylogenomic Definition of Rhizopus Species.</title>
        <authorList>
            <person name="Gryganskyi A.P."/>
            <person name="Golan J."/>
            <person name="Dolatabadi S."/>
            <person name="Mondo S."/>
            <person name="Robb S."/>
            <person name="Idnurm A."/>
            <person name="Muszewska A."/>
            <person name="Steczkiewicz K."/>
            <person name="Masonjones S."/>
            <person name="Liao H.L."/>
            <person name="Gajdeczka M.T."/>
            <person name="Anike F."/>
            <person name="Vuek A."/>
            <person name="Anishchenko I.M."/>
            <person name="Voigt K."/>
            <person name="de Hoog G.S."/>
            <person name="Smith M.E."/>
            <person name="Heitman J."/>
            <person name="Vilgalys R."/>
            <person name="Stajich J.E."/>
        </authorList>
    </citation>
    <scope>NUCLEOTIDE SEQUENCE [LARGE SCALE GENOMIC DNA]</scope>
    <source>
        <strain evidence="3 4">LSU 92-RS-03</strain>
    </source>
</reference>
<dbReference type="EMBL" id="PJQM01002171">
    <property type="protein sequence ID" value="RCH97542.1"/>
    <property type="molecule type" value="Genomic_DNA"/>
</dbReference>
<proteinExistence type="predicted"/>
<dbReference type="Gene3D" id="1.10.10.60">
    <property type="entry name" value="Homeodomain-like"/>
    <property type="match status" value="1"/>
</dbReference>
<feature type="compositionally biased region" description="Pro residues" evidence="1">
    <location>
        <begin position="217"/>
        <end position="240"/>
    </location>
</feature>
<organism evidence="3 4">
    <name type="scientific">Rhizopus stolonifer</name>
    <name type="common">Rhizopus nigricans</name>
    <dbReference type="NCBI Taxonomy" id="4846"/>
    <lineage>
        <taxon>Eukaryota</taxon>
        <taxon>Fungi</taxon>
        <taxon>Fungi incertae sedis</taxon>
        <taxon>Mucoromycota</taxon>
        <taxon>Mucoromycotina</taxon>
        <taxon>Mucoromycetes</taxon>
        <taxon>Mucorales</taxon>
        <taxon>Mucorineae</taxon>
        <taxon>Rhizopodaceae</taxon>
        <taxon>Rhizopus</taxon>
    </lineage>
</organism>
<accession>A0A367K5K7</accession>
<feature type="compositionally biased region" description="Polar residues" evidence="1">
    <location>
        <begin position="263"/>
        <end position="276"/>
    </location>
</feature>
<comment type="caution">
    <text evidence="3">The sequence shown here is derived from an EMBL/GenBank/DDBJ whole genome shotgun (WGS) entry which is preliminary data.</text>
</comment>
<evidence type="ECO:0000313" key="4">
    <source>
        <dbReference type="Proteomes" id="UP000253551"/>
    </source>
</evidence>
<feature type="compositionally biased region" description="Polar residues" evidence="1">
    <location>
        <begin position="170"/>
        <end position="186"/>
    </location>
</feature>
<dbReference type="GO" id="GO:0000126">
    <property type="term" value="C:transcription factor TFIIIB complex"/>
    <property type="evidence" value="ECO:0007669"/>
    <property type="project" value="TreeGrafter"/>
</dbReference>
<name>A0A367K5K7_RHIST</name>
<sequence length="644" mass="71123">MSSLTSIGVNKNKKSFAPTAVRRKERKPASTQPVEIQAQPPTLPATIGQPTHTTRSVPPITAAPTHTTSSIPPIVAAPSPSAILPKEEPLTQEELAINANSSQRKRPRPTVPVIEEPSHAAPRVAAAPSPIDAPSPMAPIERPDCRLDASAPLLKIERMTPDVRTKLNLGESSGQPTTQPAAQINTMKKDEDENRDEALLASDDEEIDIQNNTPEPITAPSPPPITPPPITPPPITPPVPKKQTAKRTQPRRAKTPKPAITNVPETSTGSRSSSRQAKVKATEAIASQPALLEDDSDDNEEAVIITAKPAKKNKGKGKPSTAITPGSSNRATPVSISIGVPSQTEQQQQDSYESCTTDSDEEIARLQGRRTKRAKRTGQMIRKPHKFAYRLVENMRTLDDITDDLNKIDNLDKPMSTFTKDVDGIVSKAFKEMETAREAKKKTEEAKKTMSPEELEALKKKEEAEEAEVARQKLLAKEKDDERRRREAENVLAESSNAVQVRLVNGEIVLDTDTLTVERTAPESSMAEGAMEVVEENSMTRRVNSATYGKRKASSKWDDAETQQFYECLSQFGTDFEMISIMMPGRTRNQIRLKYNREERLHPEKVTEYMISKRKPMDIDKYKEMAGIDTLEAVPEDFHEMQLG</sequence>
<feature type="compositionally biased region" description="Basic residues" evidence="1">
    <location>
        <begin position="243"/>
        <end position="255"/>
    </location>
</feature>
<feature type="compositionally biased region" description="Polar residues" evidence="1">
    <location>
        <begin position="321"/>
        <end position="357"/>
    </location>
</feature>
<gene>
    <name evidence="3" type="primary">BDP1</name>
    <name evidence="3" type="ORF">CU098_003855</name>
</gene>
<dbReference type="PANTHER" id="PTHR22929:SF0">
    <property type="entry name" value="TRANSCRIPTION FACTOR TFIIIB COMPONENT B'' HOMOLOG"/>
    <property type="match status" value="1"/>
</dbReference>
<feature type="region of interest" description="Disordered" evidence="1">
    <location>
        <begin position="1"/>
        <end position="381"/>
    </location>
</feature>
<dbReference type="Proteomes" id="UP000253551">
    <property type="component" value="Unassembled WGS sequence"/>
</dbReference>
<evidence type="ECO:0000259" key="2">
    <source>
        <dbReference type="SMART" id="SM00717"/>
    </source>
</evidence>
<keyword evidence="4" id="KW-1185">Reference proteome</keyword>
<dbReference type="AlphaFoldDB" id="A0A367K5K7"/>
<feature type="compositionally biased region" description="Low complexity" evidence="1">
    <location>
        <begin position="69"/>
        <end position="83"/>
    </location>
</feature>
<feature type="domain" description="Myb-like" evidence="2">
    <location>
        <begin position="553"/>
        <end position="601"/>
    </location>
</feature>
<dbReference type="GO" id="GO:0070898">
    <property type="term" value="P:RNA polymerase III preinitiation complex assembly"/>
    <property type="evidence" value="ECO:0007669"/>
    <property type="project" value="TreeGrafter"/>
</dbReference>
<dbReference type="PANTHER" id="PTHR22929">
    <property type="entry name" value="RNA POLYMERASE III TRANSCRIPTION INITIATION FACTOR B"/>
    <property type="match status" value="1"/>
</dbReference>
<dbReference type="SUPFAM" id="SSF46689">
    <property type="entry name" value="Homeodomain-like"/>
    <property type="match status" value="1"/>
</dbReference>
<dbReference type="InterPro" id="IPR009057">
    <property type="entry name" value="Homeodomain-like_sf"/>
</dbReference>
<feature type="compositionally biased region" description="Basic and acidic residues" evidence="1">
    <location>
        <begin position="187"/>
        <end position="198"/>
    </location>
</feature>
<feature type="compositionally biased region" description="Acidic residues" evidence="1">
    <location>
        <begin position="292"/>
        <end position="301"/>
    </location>
</feature>
<evidence type="ECO:0000256" key="1">
    <source>
        <dbReference type="SAM" id="MobiDB-lite"/>
    </source>
</evidence>
<feature type="compositionally biased region" description="Basic residues" evidence="1">
    <location>
        <begin position="367"/>
        <end position="381"/>
    </location>
</feature>
<dbReference type="OrthoDB" id="272624at2759"/>
<dbReference type="GO" id="GO:0001156">
    <property type="term" value="F:TFIIIC-class transcription factor complex binding"/>
    <property type="evidence" value="ECO:0007669"/>
    <property type="project" value="TreeGrafter"/>
</dbReference>
<evidence type="ECO:0000313" key="3">
    <source>
        <dbReference type="EMBL" id="RCH97542.1"/>
    </source>
</evidence>
<feature type="compositionally biased region" description="Basic and acidic residues" evidence="1">
    <location>
        <begin position="155"/>
        <end position="165"/>
    </location>
</feature>
<protein>
    <submittedName>
        <fullName evidence="3">Transcription factor TFIIIB component B</fullName>
    </submittedName>
</protein>
<dbReference type="CDD" id="cd00167">
    <property type="entry name" value="SANT"/>
    <property type="match status" value="1"/>
</dbReference>
<dbReference type="SMART" id="SM00717">
    <property type="entry name" value="SANT"/>
    <property type="match status" value="1"/>
</dbReference>
<dbReference type="InterPro" id="IPR001005">
    <property type="entry name" value="SANT/Myb"/>
</dbReference>
<feature type="region of interest" description="Disordered" evidence="1">
    <location>
        <begin position="438"/>
        <end position="466"/>
    </location>
</feature>
<dbReference type="STRING" id="4846.A0A367K5K7"/>